<evidence type="ECO:0000313" key="2">
    <source>
        <dbReference type="Proteomes" id="UP000248311"/>
    </source>
</evidence>
<dbReference type="EMBL" id="QJTE01000001">
    <property type="protein sequence ID" value="PYE85851.1"/>
    <property type="molecule type" value="Genomic_DNA"/>
</dbReference>
<dbReference type="AlphaFoldDB" id="A0A318SVB3"/>
<keyword evidence="2" id="KW-1185">Reference proteome</keyword>
<dbReference type="OrthoDB" id="7840273at2"/>
<dbReference type="Proteomes" id="UP000248311">
    <property type="component" value="Unassembled WGS sequence"/>
</dbReference>
<accession>A0A318SVB3</accession>
<name>A0A318SVB3_9RHOB</name>
<proteinExistence type="predicted"/>
<protein>
    <submittedName>
        <fullName evidence="1">Uncharacterized protein</fullName>
    </submittedName>
</protein>
<reference evidence="1 2" key="1">
    <citation type="submission" date="2018-06" db="EMBL/GenBank/DDBJ databases">
        <title>Genomic Encyclopedia of Type Strains, Phase III (KMG-III): the genomes of soil and plant-associated and newly described type strains.</title>
        <authorList>
            <person name="Whitman W."/>
        </authorList>
    </citation>
    <scope>NUCLEOTIDE SEQUENCE [LARGE SCALE GENOMIC DNA]</scope>
    <source>
        <strain evidence="1 2">CECT 9025</strain>
    </source>
</reference>
<comment type="caution">
    <text evidence="1">The sequence shown here is derived from an EMBL/GenBank/DDBJ whole genome shotgun (WGS) entry which is preliminary data.</text>
</comment>
<sequence>MPNNDPSLCDDLSELSVQDWLQRLDDLGEAHGYLEPVGAEDTALLLDAGKTLLVTFETRAGIRAQGGARPRGFELVNRNGWSLLALISEGDGWFRSRAVWGYFDRLIDDGFFEDFDRVLFYGHHVQAYAAAAFSVAAPGARALLLRPLATLEPSVAGWDHRYEDKRRHDFTSRYGFAPDMIEALRQAYVVVDPTCREDDIHAALFRRPNLLRLPARYMGPEMEAGFDRIDMTVPLIEAAMEGSLSRRSFGHMWRARRRLPGYLRRLVDAAETRGHPALAARAARYGLQTEDAAQFRARLAALDGGPPAP</sequence>
<gene>
    <name evidence="1" type="ORF">DFP88_101524</name>
</gene>
<evidence type="ECO:0000313" key="1">
    <source>
        <dbReference type="EMBL" id="PYE85851.1"/>
    </source>
</evidence>
<organism evidence="1 2">
    <name type="scientific">Pseudoroseicyclus aestuarii</name>
    <dbReference type="NCBI Taxonomy" id="1795041"/>
    <lineage>
        <taxon>Bacteria</taxon>
        <taxon>Pseudomonadati</taxon>
        <taxon>Pseudomonadota</taxon>
        <taxon>Alphaproteobacteria</taxon>
        <taxon>Rhodobacterales</taxon>
        <taxon>Paracoccaceae</taxon>
        <taxon>Pseudoroseicyclus</taxon>
    </lineage>
</organism>
<dbReference type="RefSeq" id="WP_110812866.1">
    <property type="nucleotide sequence ID" value="NZ_QJTE01000001.1"/>
</dbReference>